<evidence type="ECO:0000259" key="2">
    <source>
        <dbReference type="Pfam" id="PF01408"/>
    </source>
</evidence>
<dbReference type="GO" id="GO:0016491">
    <property type="term" value="F:oxidoreductase activity"/>
    <property type="evidence" value="ECO:0007669"/>
    <property type="project" value="UniProtKB-KW"/>
</dbReference>
<evidence type="ECO:0000259" key="3">
    <source>
        <dbReference type="Pfam" id="PF22725"/>
    </source>
</evidence>
<dbReference type="InterPro" id="IPR000683">
    <property type="entry name" value="Gfo/Idh/MocA-like_OxRdtase_N"/>
</dbReference>
<organism evidence="4 5">
    <name type="scientific">Mycolicibacterium litorale</name>
    <dbReference type="NCBI Taxonomy" id="758802"/>
    <lineage>
        <taxon>Bacteria</taxon>
        <taxon>Bacillati</taxon>
        <taxon>Actinomycetota</taxon>
        <taxon>Actinomycetes</taxon>
        <taxon>Mycobacteriales</taxon>
        <taxon>Mycobacteriaceae</taxon>
        <taxon>Mycolicibacterium</taxon>
    </lineage>
</organism>
<proteinExistence type="predicted"/>
<keyword evidence="1" id="KW-0560">Oxidoreductase</keyword>
<dbReference type="SUPFAM" id="SSF51735">
    <property type="entry name" value="NAD(P)-binding Rossmann-fold domains"/>
    <property type="match status" value="1"/>
</dbReference>
<dbReference type="SUPFAM" id="SSF55347">
    <property type="entry name" value="Glyceraldehyde-3-phosphate dehydrogenase-like, C-terminal domain"/>
    <property type="match status" value="1"/>
</dbReference>
<protein>
    <submittedName>
        <fullName evidence="4">Oxidoreductase</fullName>
    </submittedName>
</protein>
<dbReference type="Gene3D" id="3.40.50.720">
    <property type="entry name" value="NAD(P)-binding Rossmann-like Domain"/>
    <property type="match status" value="1"/>
</dbReference>
<feature type="domain" description="GFO/IDH/MocA-like oxidoreductase" evidence="3">
    <location>
        <begin position="110"/>
        <end position="242"/>
    </location>
</feature>
<dbReference type="RefSeq" id="WP_134056063.1">
    <property type="nucleotide sequence ID" value="NZ_AP022586.1"/>
</dbReference>
<evidence type="ECO:0000256" key="1">
    <source>
        <dbReference type="ARBA" id="ARBA00023002"/>
    </source>
</evidence>
<sequence>MRVLVIGTGFGKHAAAPAYESAGFEVEVVSPRDDAAIRRGLASGIDLVSVHSPPFLHLDHVAAALDAGHAVLCDKPFGRTADEAEEMVERARNAGVLHFLNFEFRCRESWARVKELAEAGAIGTLTHLSWNWFGSGLRGRRFGWINDADLGGGWIGAYGSHLIDYTRWLLGGEIVDCGGVTRIDEPIHPDADGVLKQATAEDAYAAWFLLDNGATAAHDTGFATATPTTPRAVLLGTDGSIELTADTRLVLRTADGDPQTVEFDRPGRPDPALTTFFTQIAEALRTGAQISPSFDDGLAVARVMERLRVST</sequence>
<dbReference type="Proteomes" id="UP000466607">
    <property type="component" value="Chromosome"/>
</dbReference>
<evidence type="ECO:0000313" key="5">
    <source>
        <dbReference type="Proteomes" id="UP000466607"/>
    </source>
</evidence>
<dbReference type="InterPro" id="IPR050463">
    <property type="entry name" value="Gfo/Idh/MocA_oxidrdct_glycsds"/>
</dbReference>
<dbReference type="InterPro" id="IPR036291">
    <property type="entry name" value="NAD(P)-bd_dom_sf"/>
</dbReference>
<gene>
    <name evidence="4" type="ORF">MLIT_52290</name>
</gene>
<keyword evidence="5" id="KW-1185">Reference proteome</keyword>
<dbReference type="PANTHER" id="PTHR43818">
    <property type="entry name" value="BCDNA.GH03377"/>
    <property type="match status" value="1"/>
</dbReference>
<dbReference type="Pfam" id="PF22725">
    <property type="entry name" value="GFO_IDH_MocA_C3"/>
    <property type="match status" value="1"/>
</dbReference>
<accession>A0AAD1IPF2</accession>
<dbReference type="GO" id="GO:0000166">
    <property type="term" value="F:nucleotide binding"/>
    <property type="evidence" value="ECO:0007669"/>
    <property type="project" value="InterPro"/>
</dbReference>
<dbReference type="PANTHER" id="PTHR43818:SF11">
    <property type="entry name" value="BCDNA.GH03377"/>
    <property type="match status" value="1"/>
</dbReference>
<dbReference type="EMBL" id="AP022586">
    <property type="protein sequence ID" value="BBY19637.1"/>
    <property type="molecule type" value="Genomic_DNA"/>
</dbReference>
<feature type="domain" description="Gfo/Idh/MocA-like oxidoreductase N-terminal" evidence="2">
    <location>
        <begin position="44"/>
        <end position="101"/>
    </location>
</feature>
<reference evidence="4 5" key="1">
    <citation type="journal article" date="2019" name="Emerg. Microbes Infect.">
        <title>Comprehensive subspecies identification of 175 nontuberculous mycobacteria species based on 7547 genomic profiles.</title>
        <authorList>
            <person name="Matsumoto Y."/>
            <person name="Kinjo T."/>
            <person name="Motooka D."/>
            <person name="Nabeya D."/>
            <person name="Jung N."/>
            <person name="Uechi K."/>
            <person name="Horii T."/>
            <person name="Iida T."/>
            <person name="Fujita J."/>
            <person name="Nakamura S."/>
        </authorList>
    </citation>
    <scope>NUCLEOTIDE SEQUENCE [LARGE SCALE GENOMIC DNA]</scope>
    <source>
        <strain evidence="4 5">JCM 17423</strain>
    </source>
</reference>
<dbReference type="Pfam" id="PF01408">
    <property type="entry name" value="GFO_IDH_MocA"/>
    <property type="match status" value="1"/>
</dbReference>
<dbReference type="AlphaFoldDB" id="A0AAD1IPF2"/>
<dbReference type="InterPro" id="IPR055170">
    <property type="entry name" value="GFO_IDH_MocA-like_dom"/>
</dbReference>
<name>A0AAD1IPF2_9MYCO</name>
<evidence type="ECO:0000313" key="4">
    <source>
        <dbReference type="EMBL" id="BBY19637.1"/>
    </source>
</evidence>
<dbReference type="Gene3D" id="3.30.360.10">
    <property type="entry name" value="Dihydrodipicolinate Reductase, domain 2"/>
    <property type="match status" value="1"/>
</dbReference>